<reference evidence="1" key="3">
    <citation type="submission" date="2022-06" db="UniProtKB">
        <authorList>
            <consortium name="EnsemblPlants"/>
        </authorList>
    </citation>
    <scope>IDENTIFICATION</scope>
</reference>
<reference evidence="2" key="1">
    <citation type="journal article" date="2013" name="Nature">
        <title>Draft genome of the wheat A-genome progenitor Triticum urartu.</title>
        <authorList>
            <person name="Ling H.Q."/>
            <person name="Zhao S."/>
            <person name="Liu D."/>
            <person name="Wang J."/>
            <person name="Sun H."/>
            <person name="Zhang C."/>
            <person name="Fan H."/>
            <person name="Li D."/>
            <person name="Dong L."/>
            <person name="Tao Y."/>
            <person name="Gao C."/>
            <person name="Wu H."/>
            <person name="Li Y."/>
            <person name="Cui Y."/>
            <person name="Guo X."/>
            <person name="Zheng S."/>
            <person name="Wang B."/>
            <person name="Yu K."/>
            <person name="Liang Q."/>
            <person name="Yang W."/>
            <person name="Lou X."/>
            <person name="Chen J."/>
            <person name="Feng M."/>
            <person name="Jian J."/>
            <person name="Zhang X."/>
            <person name="Luo G."/>
            <person name="Jiang Y."/>
            <person name="Liu J."/>
            <person name="Wang Z."/>
            <person name="Sha Y."/>
            <person name="Zhang B."/>
            <person name="Wu H."/>
            <person name="Tang D."/>
            <person name="Shen Q."/>
            <person name="Xue P."/>
            <person name="Zou S."/>
            <person name="Wang X."/>
            <person name="Liu X."/>
            <person name="Wang F."/>
            <person name="Yang Y."/>
            <person name="An X."/>
            <person name="Dong Z."/>
            <person name="Zhang K."/>
            <person name="Zhang X."/>
            <person name="Luo M.C."/>
            <person name="Dvorak J."/>
            <person name="Tong Y."/>
            <person name="Wang J."/>
            <person name="Yang H."/>
            <person name="Li Z."/>
            <person name="Wang D."/>
            <person name="Zhang A."/>
            <person name="Wang J."/>
        </authorList>
    </citation>
    <scope>NUCLEOTIDE SEQUENCE</scope>
    <source>
        <strain evidence="2">cv. G1812</strain>
    </source>
</reference>
<sequence>MRDANGLSSSYGMMRKKKSSRRIAIISPLRMVLLQRYLYPKHLHSMPFPSIYALKLVIIWVSEL</sequence>
<keyword evidence="2" id="KW-1185">Reference proteome</keyword>
<dbReference type="EnsemblPlants" id="TuG1812G0200005678.01.T01">
    <property type="protein sequence ID" value="TuG1812G0200005678.01.T01.cds470352"/>
    <property type="gene ID" value="TuG1812G0200005678.01"/>
</dbReference>
<reference evidence="1" key="2">
    <citation type="submission" date="2018-03" db="EMBL/GenBank/DDBJ databases">
        <title>The Triticum urartu genome reveals the dynamic nature of wheat genome evolution.</title>
        <authorList>
            <person name="Ling H."/>
            <person name="Ma B."/>
            <person name="Shi X."/>
            <person name="Liu H."/>
            <person name="Dong L."/>
            <person name="Sun H."/>
            <person name="Cao Y."/>
            <person name="Gao Q."/>
            <person name="Zheng S."/>
            <person name="Li Y."/>
            <person name="Yu Y."/>
            <person name="Du H."/>
            <person name="Qi M."/>
            <person name="Li Y."/>
            <person name="Yu H."/>
            <person name="Cui Y."/>
            <person name="Wang N."/>
            <person name="Chen C."/>
            <person name="Wu H."/>
            <person name="Zhao Y."/>
            <person name="Zhang J."/>
            <person name="Li Y."/>
            <person name="Zhou W."/>
            <person name="Zhang B."/>
            <person name="Hu W."/>
            <person name="Eijk M."/>
            <person name="Tang J."/>
            <person name="Witsenboer H."/>
            <person name="Zhao S."/>
            <person name="Li Z."/>
            <person name="Zhang A."/>
            <person name="Wang D."/>
            <person name="Liang C."/>
        </authorList>
    </citation>
    <scope>NUCLEOTIDE SEQUENCE [LARGE SCALE GENOMIC DNA]</scope>
    <source>
        <strain evidence="1">cv. G1812</strain>
    </source>
</reference>
<name>A0A8R7TNF4_TRIUA</name>
<organism evidence="1 2">
    <name type="scientific">Triticum urartu</name>
    <name type="common">Red wild einkorn</name>
    <name type="synonym">Crithodium urartu</name>
    <dbReference type="NCBI Taxonomy" id="4572"/>
    <lineage>
        <taxon>Eukaryota</taxon>
        <taxon>Viridiplantae</taxon>
        <taxon>Streptophyta</taxon>
        <taxon>Embryophyta</taxon>
        <taxon>Tracheophyta</taxon>
        <taxon>Spermatophyta</taxon>
        <taxon>Magnoliopsida</taxon>
        <taxon>Liliopsida</taxon>
        <taxon>Poales</taxon>
        <taxon>Poaceae</taxon>
        <taxon>BOP clade</taxon>
        <taxon>Pooideae</taxon>
        <taxon>Triticodae</taxon>
        <taxon>Triticeae</taxon>
        <taxon>Triticinae</taxon>
        <taxon>Triticum</taxon>
    </lineage>
</organism>
<protein>
    <submittedName>
        <fullName evidence="1">Uncharacterized protein</fullName>
    </submittedName>
</protein>
<evidence type="ECO:0000313" key="1">
    <source>
        <dbReference type="EnsemblPlants" id="TuG1812G0200005678.01.T01.cds470352"/>
    </source>
</evidence>
<dbReference type="AlphaFoldDB" id="A0A8R7TNF4"/>
<dbReference type="Proteomes" id="UP000015106">
    <property type="component" value="Chromosome 2"/>
</dbReference>
<evidence type="ECO:0000313" key="2">
    <source>
        <dbReference type="Proteomes" id="UP000015106"/>
    </source>
</evidence>
<accession>A0A8R7TNF4</accession>
<proteinExistence type="predicted"/>
<dbReference type="Gramene" id="TuG1812G0200005678.01.T01">
    <property type="protein sequence ID" value="TuG1812G0200005678.01.T01.cds470352"/>
    <property type="gene ID" value="TuG1812G0200005678.01"/>
</dbReference>